<gene>
    <name evidence="3" type="ORF">GCM10011396_24810</name>
</gene>
<comment type="caution">
    <text evidence="3">The sequence shown here is derived from an EMBL/GenBank/DDBJ whole genome shotgun (WGS) entry which is preliminary data.</text>
</comment>
<proteinExistence type="predicted"/>
<feature type="region of interest" description="Disordered" evidence="1">
    <location>
        <begin position="68"/>
        <end position="89"/>
    </location>
</feature>
<accession>A0A916ULM5</accession>
<feature type="compositionally biased region" description="Low complexity" evidence="1">
    <location>
        <begin position="68"/>
        <end position="82"/>
    </location>
</feature>
<dbReference type="EMBL" id="BMED01000002">
    <property type="protein sequence ID" value="GGC76619.1"/>
    <property type="molecule type" value="Genomic_DNA"/>
</dbReference>
<feature type="compositionally biased region" description="Polar residues" evidence="1">
    <location>
        <begin position="1"/>
        <end position="25"/>
    </location>
</feature>
<dbReference type="Proteomes" id="UP000637423">
    <property type="component" value="Unassembled WGS sequence"/>
</dbReference>
<feature type="domain" description="eCIS core" evidence="2">
    <location>
        <begin position="151"/>
        <end position="216"/>
    </location>
</feature>
<dbReference type="InterPro" id="IPR025295">
    <property type="entry name" value="eCIS_core_dom"/>
</dbReference>
<organism evidence="3 4">
    <name type="scientific">Undibacterium terreum</name>
    <dbReference type="NCBI Taxonomy" id="1224302"/>
    <lineage>
        <taxon>Bacteria</taxon>
        <taxon>Pseudomonadati</taxon>
        <taxon>Pseudomonadota</taxon>
        <taxon>Betaproteobacteria</taxon>
        <taxon>Burkholderiales</taxon>
        <taxon>Oxalobacteraceae</taxon>
        <taxon>Undibacterium</taxon>
    </lineage>
</organism>
<dbReference type="Pfam" id="PF13699">
    <property type="entry name" value="eCIS_core"/>
    <property type="match status" value="1"/>
</dbReference>
<protein>
    <recommendedName>
        <fullName evidence="2">eCIS core domain-containing protein</fullName>
    </recommendedName>
</protein>
<feature type="compositionally biased region" description="Polar residues" evidence="1">
    <location>
        <begin position="137"/>
        <end position="153"/>
    </location>
</feature>
<reference evidence="3" key="2">
    <citation type="submission" date="2020-09" db="EMBL/GenBank/DDBJ databases">
        <authorList>
            <person name="Sun Q."/>
            <person name="Zhou Y."/>
        </authorList>
    </citation>
    <scope>NUCLEOTIDE SEQUENCE</scope>
    <source>
        <strain evidence="3">CGMCC 1.10998</strain>
    </source>
</reference>
<evidence type="ECO:0000256" key="1">
    <source>
        <dbReference type="SAM" id="MobiDB-lite"/>
    </source>
</evidence>
<evidence type="ECO:0000259" key="2">
    <source>
        <dbReference type="Pfam" id="PF13699"/>
    </source>
</evidence>
<dbReference type="GO" id="GO:0008237">
    <property type="term" value="F:metallopeptidase activity"/>
    <property type="evidence" value="ECO:0007669"/>
    <property type="project" value="InterPro"/>
</dbReference>
<dbReference type="InterPro" id="IPR024079">
    <property type="entry name" value="MetalloPept_cat_dom_sf"/>
</dbReference>
<dbReference type="AlphaFoldDB" id="A0A916ULM5"/>
<dbReference type="RefSeq" id="WP_229751068.1">
    <property type="nucleotide sequence ID" value="NZ_BMED01000002.1"/>
</dbReference>
<dbReference type="Gene3D" id="3.40.390.10">
    <property type="entry name" value="Collagenase (Catalytic Domain)"/>
    <property type="match status" value="1"/>
</dbReference>
<sequence length="721" mass="77869">MKTHLAGQSESRQVGNASMSPSLQKAEQAHVVDARPEALMQRKLQEAADTSVQAGQLLAMSAVMNSSSRSSQLQSQAQHSSSRNFQNAAMPAQRKIPLIDSQEAAQRVEQEEPLQAKFDTVQREEDEELVQARSAEQGATQLAEKTNDTGLPNQLKTGIESLSGMSMDHVKVHYNSNNPAQLNAHAYAQGSEIHVAPGQEQHLPHEAWHVVQQAQGRVRPTMQMKTGIPVNDDVGLEAEADVMGAKALSHSMQFARKFTTGKKSDYAETRNPAATMPAEVPIQYLNGQRKTLQRRVADPTGLSTATPAVVDGARRALIETIFDLKAIPDRQQWVTDSLQIDGDRPTISDLVAHLSVTNLTTKINLIRVQYPDQRFDSSGFDVKPVTASAADLYIQALITATAAKMNAAASNQAALETVFGDGTLGSTDSVDAAATAAGKITTARTKLLTFSNIFIDSGGVAQRVGIGGYANFGAKIFLLVQDVTQIPPLPSAVATLFHETMHLAHSEIKDDGGYTTSGLSFAQRSIPAKLKNADHYAEIARIIDVTSTHVGPFTPVDGGGGGFVGTNPNDTKATMRVRENVQHRGRQLWSGAADLFQKAVSIKRSGYGLGSSDTSEKLHMTYHNTPWFKRPDFNEVDLSLAEGTVNRLNRFTKDVNSYVNNAGDTQFNYINQRYGLAPGVGAAKEQAAGKTVLVDLGNDSDILAPQDKQPSVSEYFQAVSR</sequence>
<name>A0A916ULM5_9BURK</name>
<reference evidence="3" key="1">
    <citation type="journal article" date="2014" name="Int. J. Syst. Evol. Microbiol.">
        <title>Complete genome sequence of Corynebacterium casei LMG S-19264T (=DSM 44701T), isolated from a smear-ripened cheese.</title>
        <authorList>
            <consortium name="US DOE Joint Genome Institute (JGI-PGF)"/>
            <person name="Walter F."/>
            <person name="Albersmeier A."/>
            <person name="Kalinowski J."/>
            <person name="Ruckert C."/>
        </authorList>
    </citation>
    <scope>NUCLEOTIDE SEQUENCE</scope>
    <source>
        <strain evidence="3">CGMCC 1.10998</strain>
    </source>
</reference>
<keyword evidence="4" id="KW-1185">Reference proteome</keyword>
<feature type="region of interest" description="Disordered" evidence="1">
    <location>
        <begin position="134"/>
        <end position="153"/>
    </location>
</feature>
<evidence type="ECO:0000313" key="3">
    <source>
        <dbReference type="EMBL" id="GGC76619.1"/>
    </source>
</evidence>
<feature type="region of interest" description="Disordered" evidence="1">
    <location>
        <begin position="1"/>
        <end position="31"/>
    </location>
</feature>
<evidence type="ECO:0000313" key="4">
    <source>
        <dbReference type="Proteomes" id="UP000637423"/>
    </source>
</evidence>